<protein>
    <submittedName>
        <fullName evidence="1">Uncharacterized protein</fullName>
    </submittedName>
</protein>
<dbReference type="EMBL" id="CAXAMN010021826">
    <property type="protein sequence ID" value="CAK9063835.1"/>
    <property type="molecule type" value="Genomic_DNA"/>
</dbReference>
<dbReference type="Proteomes" id="UP001642484">
    <property type="component" value="Unassembled WGS sequence"/>
</dbReference>
<reference evidence="1 2" key="1">
    <citation type="submission" date="2024-02" db="EMBL/GenBank/DDBJ databases">
        <authorList>
            <person name="Chen Y."/>
            <person name="Shah S."/>
            <person name="Dougan E. K."/>
            <person name="Thang M."/>
            <person name="Chan C."/>
        </authorList>
    </citation>
    <scope>NUCLEOTIDE SEQUENCE [LARGE SCALE GENOMIC DNA]</scope>
</reference>
<evidence type="ECO:0000313" key="1">
    <source>
        <dbReference type="EMBL" id="CAK9063835.1"/>
    </source>
</evidence>
<name>A0ABP0NJ99_9DINO</name>
<evidence type="ECO:0000313" key="2">
    <source>
        <dbReference type="Proteomes" id="UP001642484"/>
    </source>
</evidence>
<organism evidence="1 2">
    <name type="scientific">Durusdinium trenchii</name>
    <dbReference type="NCBI Taxonomy" id="1381693"/>
    <lineage>
        <taxon>Eukaryota</taxon>
        <taxon>Sar</taxon>
        <taxon>Alveolata</taxon>
        <taxon>Dinophyceae</taxon>
        <taxon>Suessiales</taxon>
        <taxon>Symbiodiniaceae</taxon>
        <taxon>Durusdinium</taxon>
    </lineage>
</organism>
<keyword evidence="2" id="KW-1185">Reference proteome</keyword>
<gene>
    <name evidence="1" type="ORF">CCMP2556_LOCUS31352</name>
</gene>
<comment type="caution">
    <text evidence="1">The sequence shown here is derived from an EMBL/GenBank/DDBJ whole genome shotgun (WGS) entry which is preliminary data.</text>
</comment>
<proteinExistence type="predicted"/>
<accession>A0ABP0NJ99</accession>
<sequence>MGDHASDDGDQLAGPPLELSLSMTGEECSRSCLKALPAPSPVFGSPFTTMLGFLHKEPQALQARR</sequence>
<feature type="non-terminal residue" evidence="1">
    <location>
        <position position="65"/>
    </location>
</feature>